<evidence type="ECO:0000256" key="5">
    <source>
        <dbReference type="ARBA" id="ARBA00022989"/>
    </source>
</evidence>
<evidence type="ECO:0000259" key="10">
    <source>
        <dbReference type="Pfam" id="PF07842"/>
    </source>
</evidence>
<feature type="region of interest" description="Disordered" evidence="8">
    <location>
        <begin position="324"/>
        <end position="382"/>
    </location>
</feature>
<evidence type="ECO:0000313" key="12">
    <source>
        <dbReference type="Proteomes" id="UP001341840"/>
    </source>
</evidence>
<dbReference type="InterPro" id="IPR006603">
    <property type="entry name" value="PQ-loop_rpt"/>
</dbReference>
<feature type="region of interest" description="Disordered" evidence="8">
    <location>
        <begin position="415"/>
        <end position="448"/>
    </location>
</feature>
<reference evidence="11 12" key="1">
    <citation type="journal article" date="2023" name="Plants (Basel)">
        <title>Bridging the Gap: Combining Genomics and Transcriptomics Approaches to Understand Stylosanthes scabra, an Orphan Legume from the Brazilian Caatinga.</title>
        <authorList>
            <person name="Ferreira-Neto J.R.C."/>
            <person name="da Silva M.D."/>
            <person name="Binneck E."/>
            <person name="de Melo N.F."/>
            <person name="da Silva R.H."/>
            <person name="de Melo A.L.T.M."/>
            <person name="Pandolfi V."/>
            <person name="Bustamante F.O."/>
            <person name="Brasileiro-Vidal A.C."/>
            <person name="Benko-Iseppon A.M."/>
        </authorList>
    </citation>
    <scope>NUCLEOTIDE SEQUENCE [LARGE SCALE GENOMIC DNA]</scope>
    <source>
        <tissue evidence="11">Leaves</tissue>
    </source>
</reference>
<protein>
    <recommendedName>
        <fullName evidence="10">GCF C-terminal domain-containing protein</fullName>
    </recommendedName>
</protein>
<accession>A0ABU6RI58</accession>
<keyword evidence="5 9" id="KW-1133">Transmembrane helix</keyword>
<organism evidence="11 12">
    <name type="scientific">Stylosanthes scabra</name>
    <dbReference type="NCBI Taxonomy" id="79078"/>
    <lineage>
        <taxon>Eukaryota</taxon>
        <taxon>Viridiplantae</taxon>
        <taxon>Streptophyta</taxon>
        <taxon>Embryophyta</taxon>
        <taxon>Tracheophyta</taxon>
        <taxon>Spermatophyta</taxon>
        <taxon>Magnoliopsida</taxon>
        <taxon>eudicotyledons</taxon>
        <taxon>Gunneridae</taxon>
        <taxon>Pentapetalae</taxon>
        <taxon>rosids</taxon>
        <taxon>fabids</taxon>
        <taxon>Fabales</taxon>
        <taxon>Fabaceae</taxon>
        <taxon>Papilionoideae</taxon>
        <taxon>50 kb inversion clade</taxon>
        <taxon>dalbergioids sensu lato</taxon>
        <taxon>Dalbergieae</taxon>
        <taxon>Pterocarpus clade</taxon>
        <taxon>Stylosanthes</taxon>
    </lineage>
</organism>
<feature type="compositionally biased region" description="Basic and acidic residues" evidence="8">
    <location>
        <begin position="758"/>
        <end position="779"/>
    </location>
</feature>
<comment type="subcellular location">
    <subcellularLocation>
        <location evidence="2">Membrane</location>
        <topology evidence="2">Multi-pass membrane protein</topology>
    </subcellularLocation>
    <subcellularLocation>
        <location evidence="1">Nucleus</location>
    </subcellularLocation>
</comment>
<evidence type="ECO:0000256" key="3">
    <source>
        <dbReference type="ARBA" id="ARBA00010801"/>
    </source>
</evidence>
<feature type="domain" description="GCF C-terminal" evidence="10">
    <location>
        <begin position="820"/>
        <end position="1024"/>
    </location>
</feature>
<feature type="transmembrane region" description="Helical" evidence="9">
    <location>
        <begin position="98"/>
        <end position="115"/>
    </location>
</feature>
<gene>
    <name evidence="11" type="ORF">PIB30_049860</name>
</gene>
<keyword evidence="7" id="KW-0539">Nucleus</keyword>
<comment type="caution">
    <text evidence="11">The sequence shown here is derived from an EMBL/GenBank/DDBJ whole genome shotgun (WGS) entry which is preliminary data.</text>
</comment>
<feature type="region of interest" description="Disordered" evidence="8">
    <location>
        <begin position="242"/>
        <end position="312"/>
    </location>
</feature>
<dbReference type="PANTHER" id="PTHR12214:SF0">
    <property type="entry name" value="LD29489P"/>
    <property type="match status" value="1"/>
</dbReference>
<dbReference type="Pfam" id="PF15458">
    <property type="entry name" value="NTR2"/>
    <property type="match status" value="1"/>
</dbReference>
<comment type="similarity">
    <text evidence="3">Belongs to the GCF family.</text>
</comment>
<dbReference type="Pfam" id="PF07842">
    <property type="entry name" value="GCFC"/>
    <property type="match status" value="1"/>
</dbReference>
<feature type="compositionally biased region" description="Low complexity" evidence="8">
    <location>
        <begin position="330"/>
        <end position="344"/>
    </location>
</feature>
<evidence type="ECO:0000256" key="2">
    <source>
        <dbReference type="ARBA" id="ARBA00004141"/>
    </source>
</evidence>
<dbReference type="InterPro" id="IPR022783">
    <property type="entry name" value="GCFC_dom"/>
</dbReference>
<evidence type="ECO:0000256" key="6">
    <source>
        <dbReference type="ARBA" id="ARBA00023136"/>
    </source>
</evidence>
<evidence type="ECO:0000256" key="9">
    <source>
        <dbReference type="SAM" id="Phobius"/>
    </source>
</evidence>
<feature type="transmembrane region" description="Helical" evidence="9">
    <location>
        <begin position="127"/>
        <end position="147"/>
    </location>
</feature>
<keyword evidence="12" id="KW-1185">Reference proteome</keyword>
<sequence>MEKYLSAIGIDVSCAFNSLRHGSFPNKHCLLPLISKLLGYAIVAASTTVKLPQIMKILQHQSVRGLSMISFELEVVGYTISLAYCLHKGLPFSAYGELLFLLIQAIILVTIIYYYSRPLRTTTWIRALIYCAVAPTILGGQIDPFLFEALYASQHAIFLFARIPQILKNFSNRSTGELSFLTSLMNSAGSMVRVFTSLQENAPKSVSRLYTHIPYSHTAILPFRYTPSAVTLAMSAARSRNFRRRASEPNDDDANDAAPSTASMTTTTKPKKPPKLLSFADDEGDDADAPPSRASSKPHRFASDKPSSPGTYTKEALRELQKNTRTLVTSSSSASRASASGSGSDPKPSSEPVIVLKGLVKPLGSDADVSRDSDSGGEQEDVEAKLAAVGIAANGKDSVIPDEKTIRAIRAKRERLRQARPAAQDYISLDGGSNHGEAEGLSDEEPEFRGRIAMFGEKKKDAGKKGVFEDVDVDERLKVKKGDEDVGYGYDEEDEEEKMWEEEQVRKGLGKRIDEGSGRVSSGANNVPVVHVQQQQQHKFIGPSVGTGYGAVPGVSVSPSIRGAIGATPALDVVSISQQAEIAKKALQDNVRRLKESHARTVSSLNKTEENLSASLLNITTLENSLELADEKYRFMQRLRNYVTNICDFLQHKAFYIEELEEQMKKIHEDRASAVFERRATNNDDEMMEVEAAVKAAMSVLSRKGNNVEAAKSAAQDAFAAIRKQKDLPVQLDEFGRDLNLEKRIKLKVRTEARQCKRSRAFDSKKPSSMELDDNKVEGESSTDESDDESQAYQSQRDLVLQAADEIFSDASEEYGQLSLVKRRFEEWKKEYSSSYTDAYISLSLPLIFSPYVRLELLRWDPLRKGQDFQDMKWYKLLFSYGLSDDGKDFVHDESDADLELVPNLVEKVALPILHYEISHCWDMLSQQQTINAIAATKLVVQHVSHESEALADLLVSIRTRLADAVANIMVPTWSPQVLAAVPDAAGVAAYRFGVSVRLLRNICLWKDIFSMSVLEKLALDELLYGKVLPHFRSISENVHDAITRTERIIASLSGVWAGRSVIGDSSHKLQPMVAYVLSLAKILERRNAAETDTSHLARRLKKILVNLNEYDHARNIARTFHLKEAL</sequence>
<dbReference type="InterPro" id="IPR028211">
    <property type="entry name" value="Ntr2"/>
</dbReference>
<dbReference type="InterPro" id="IPR012890">
    <property type="entry name" value="GCFC2-like"/>
</dbReference>
<dbReference type="Gene3D" id="1.20.1280.290">
    <property type="match status" value="2"/>
</dbReference>
<evidence type="ECO:0000256" key="8">
    <source>
        <dbReference type="SAM" id="MobiDB-lite"/>
    </source>
</evidence>
<evidence type="ECO:0000256" key="4">
    <source>
        <dbReference type="ARBA" id="ARBA00022692"/>
    </source>
</evidence>
<evidence type="ECO:0000256" key="7">
    <source>
        <dbReference type="ARBA" id="ARBA00023242"/>
    </source>
</evidence>
<evidence type="ECO:0000256" key="1">
    <source>
        <dbReference type="ARBA" id="ARBA00004123"/>
    </source>
</evidence>
<dbReference type="SMART" id="SM00679">
    <property type="entry name" value="CTNS"/>
    <property type="match status" value="2"/>
</dbReference>
<name>A0ABU6RI58_9FABA</name>
<feature type="compositionally biased region" description="Acidic residues" evidence="8">
    <location>
        <begin position="781"/>
        <end position="790"/>
    </location>
</feature>
<dbReference type="Proteomes" id="UP001341840">
    <property type="component" value="Unassembled WGS sequence"/>
</dbReference>
<keyword evidence="6 9" id="KW-0472">Membrane</keyword>
<proteinExistence type="inferred from homology"/>
<evidence type="ECO:0000313" key="11">
    <source>
        <dbReference type="EMBL" id="MED6123513.1"/>
    </source>
</evidence>
<dbReference type="PANTHER" id="PTHR12214">
    <property type="entry name" value="GC-RICH SEQUENCE DNA-BINDING FACTOR"/>
    <property type="match status" value="1"/>
</dbReference>
<feature type="transmembrane region" description="Helical" evidence="9">
    <location>
        <begin position="63"/>
        <end position="86"/>
    </location>
</feature>
<dbReference type="Pfam" id="PF04193">
    <property type="entry name" value="PQ-loop"/>
    <property type="match status" value="2"/>
</dbReference>
<keyword evidence="4 9" id="KW-0812">Transmembrane</keyword>
<feature type="region of interest" description="Disordered" evidence="8">
    <location>
        <begin position="758"/>
        <end position="794"/>
    </location>
</feature>
<dbReference type="EMBL" id="JASCZI010030546">
    <property type="protein sequence ID" value="MED6123513.1"/>
    <property type="molecule type" value="Genomic_DNA"/>
</dbReference>